<organism evidence="8 9">
    <name type="scientific">Hungatella hominis</name>
    <dbReference type="NCBI Taxonomy" id="2763050"/>
    <lineage>
        <taxon>Bacteria</taxon>
        <taxon>Bacillati</taxon>
        <taxon>Bacillota</taxon>
        <taxon>Clostridia</taxon>
        <taxon>Lachnospirales</taxon>
        <taxon>Lachnospiraceae</taxon>
        <taxon>Hungatella</taxon>
    </lineage>
</organism>
<dbReference type="SUPFAM" id="SSF103473">
    <property type="entry name" value="MFS general substrate transporter"/>
    <property type="match status" value="1"/>
</dbReference>
<dbReference type="Gene3D" id="1.20.1250.20">
    <property type="entry name" value="MFS general substrate transporter like domains"/>
    <property type="match status" value="2"/>
</dbReference>
<accession>A0ABR7H9P1</accession>
<feature type="transmembrane region" description="Helical" evidence="7">
    <location>
        <begin position="369"/>
        <end position="389"/>
    </location>
</feature>
<evidence type="ECO:0000256" key="2">
    <source>
        <dbReference type="ARBA" id="ARBA00008335"/>
    </source>
</evidence>
<feature type="transmembrane region" description="Helical" evidence="7">
    <location>
        <begin position="12"/>
        <end position="35"/>
    </location>
</feature>
<feature type="transmembrane region" description="Helical" evidence="7">
    <location>
        <begin position="282"/>
        <end position="299"/>
    </location>
</feature>
<feature type="transmembrane region" description="Helical" evidence="7">
    <location>
        <begin position="253"/>
        <end position="270"/>
    </location>
</feature>
<keyword evidence="9" id="KW-1185">Reference proteome</keyword>
<protein>
    <submittedName>
        <fullName evidence="8">MFS transporter</fullName>
    </submittedName>
</protein>
<dbReference type="InterPro" id="IPR011701">
    <property type="entry name" value="MFS"/>
</dbReference>
<dbReference type="InterPro" id="IPR051788">
    <property type="entry name" value="MFS_Transporter"/>
</dbReference>
<dbReference type="Proteomes" id="UP000634672">
    <property type="component" value="Unassembled WGS sequence"/>
</dbReference>
<feature type="transmembrane region" description="Helical" evidence="7">
    <location>
        <begin position="41"/>
        <end position="62"/>
    </location>
</feature>
<feature type="transmembrane region" description="Helical" evidence="7">
    <location>
        <begin position="305"/>
        <end position="325"/>
    </location>
</feature>
<evidence type="ECO:0000256" key="1">
    <source>
        <dbReference type="ARBA" id="ARBA00004651"/>
    </source>
</evidence>
<feature type="transmembrane region" description="Helical" evidence="7">
    <location>
        <begin position="174"/>
        <end position="192"/>
    </location>
</feature>
<evidence type="ECO:0000256" key="7">
    <source>
        <dbReference type="SAM" id="Phobius"/>
    </source>
</evidence>
<keyword evidence="5 7" id="KW-1133">Transmembrane helix</keyword>
<dbReference type="RefSeq" id="WP_187022850.1">
    <property type="nucleotide sequence ID" value="NZ_JACOPB010000008.1"/>
</dbReference>
<evidence type="ECO:0000256" key="3">
    <source>
        <dbReference type="ARBA" id="ARBA00022448"/>
    </source>
</evidence>
<evidence type="ECO:0000256" key="4">
    <source>
        <dbReference type="ARBA" id="ARBA00022692"/>
    </source>
</evidence>
<dbReference type="InterPro" id="IPR036259">
    <property type="entry name" value="MFS_trans_sf"/>
</dbReference>
<evidence type="ECO:0000313" key="9">
    <source>
        <dbReference type="Proteomes" id="UP000634672"/>
    </source>
</evidence>
<feature type="transmembrane region" description="Helical" evidence="7">
    <location>
        <begin position="337"/>
        <end position="357"/>
    </location>
</feature>
<dbReference type="PANTHER" id="PTHR23514">
    <property type="entry name" value="BYPASS OF STOP CODON PROTEIN 6"/>
    <property type="match status" value="1"/>
</dbReference>
<dbReference type="Pfam" id="PF07690">
    <property type="entry name" value="MFS_1"/>
    <property type="match status" value="1"/>
</dbReference>
<feature type="transmembrane region" description="Helical" evidence="7">
    <location>
        <begin position="107"/>
        <end position="126"/>
    </location>
</feature>
<name>A0ABR7H9P1_9FIRM</name>
<comment type="similarity">
    <text evidence="2">Belongs to the major facilitator superfamily.</text>
</comment>
<keyword evidence="4 7" id="KW-0812">Transmembrane</keyword>
<comment type="subcellular location">
    <subcellularLocation>
        <location evidence="1">Cell membrane</location>
        <topology evidence="1">Multi-pass membrane protein</topology>
    </subcellularLocation>
</comment>
<proteinExistence type="inferred from homology"/>
<evidence type="ECO:0000256" key="6">
    <source>
        <dbReference type="ARBA" id="ARBA00023136"/>
    </source>
</evidence>
<comment type="caution">
    <text evidence="8">The sequence shown here is derived from an EMBL/GenBank/DDBJ whole genome shotgun (WGS) entry which is preliminary data.</text>
</comment>
<dbReference type="PANTHER" id="PTHR23514:SF3">
    <property type="entry name" value="BYPASS OF STOP CODON PROTEIN 6"/>
    <property type="match status" value="1"/>
</dbReference>
<keyword evidence="3" id="KW-0813">Transport</keyword>
<feature type="transmembrane region" description="Helical" evidence="7">
    <location>
        <begin position="147"/>
        <end position="168"/>
    </location>
</feature>
<sequence>MTTRIRQNYKHTLNACYIGYITQAIVNNFAPLLFLTFQRSFGISLAKISFLVTVNFGVQLLVDFLAAHFVDRIGYRICMVGAHLLAAAGLIGMAFLPRLMSDSYPGLMASIILYAIGGGLLEVLVSPIVEACPTEKKEAAMSLLHSFYCWGHMGVVILSTAFFFVFGIDKWQMLAVIWVAVPLANALYFMVVPIRTLAEEEEGLSIRTLSGRTVFWILMVLMICAGASEQAVSQWASAFAESALHVSKSIGDLAGPCAFAFFMGTSRVVSAKFSEKLSLEKIMLGSAGLCAVSYLMISLSPWPVLSLAGCALCGFAVGALWPSTFSLAMKKIPGGGTAMFALFALAGDIGCAGGPLLVGRISGMFGDDLRTGILAALVFPVLLILGVIASGKTREGTNKENAVSEIG</sequence>
<gene>
    <name evidence="8" type="ORF">H8S75_18150</name>
</gene>
<evidence type="ECO:0000313" key="8">
    <source>
        <dbReference type="EMBL" id="MBC5709883.1"/>
    </source>
</evidence>
<keyword evidence="6 7" id="KW-0472">Membrane</keyword>
<feature type="transmembrane region" description="Helical" evidence="7">
    <location>
        <begin position="213"/>
        <end position="233"/>
    </location>
</feature>
<feature type="transmembrane region" description="Helical" evidence="7">
    <location>
        <begin position="74"/>
        <end position="95"/>
    </location>
</feature>
<reference evidence="8 9" key="1">
    <citation type="submission" date="2020-08" db="EMBL/GenBank/DDBJ databases">
        <title>Genome public.</title>
        <authorList>
            <person name="Liu C."/>
            <person name="Sun Q."/>
        </authorList>
    </citation>
    <scope>NUCLEOTIDE SEQUENCE [LARGE SCALE GENOMIC DNA]</scope>
    <source>
        <strain evidence="8 9">NSJ-66</strain>
    </source>
</reference>
<dbReference type="EMBL" id="JACOPB010000008">
    <property type="protein sequence ID" value="MBC5709883.1"/>
    <property type="molecule type" value="Genomic_DNA"/>
</dbReference>
<evidence type="ECO:0000256" key="5">
    <source>
        <dbReference type="ARBA" id="ARBA00022989"/>
    </source>
</evidence>